<name>A0A6J4IY96_9BACT</name>
<proteinExistence type="predicted"/>
<protein>
    <submittedName>
        <fullName evidence="1">Uncharacterized protein</fullName>
    </submittedName>
</protein>
<dbReference type="AlphaFoldDB" id="A0A6J4IY96"/>
<gene>
    <name evidence="1" type="ORF">AVDCRST_MAG95-2347</name>
</gene>
<dbReference type="EMBL" id="CADCTJ010000732">
    <property type="protein sequence ID" value="CAA9261971.1"/>
    <property type="molecule type" value="Genomic_DNA"/>
</dbReference>
<evidence type="ECO:0000313" key="1">
    <source>
        <dbReference type="EMBL" id="CAA9261971.1"/>
    </source>
</evidence>
<sequence>MDITKEEFDEKFRETLDDLLLTMAEHPEVEPSKFFGMACVLENLSFFGPVLYDALQNSKKI</sequence>
<accession>A0A6J4IY96</accession>
<reference evidence="1" key="1">
    <citation type="submission" date="2020-02" db="EMBL/GenBank/DDBJ databases">
        <authorList>
            <person name="Meier V. D."/>
        </authorList>
    </citation>
    <scope>NUCLEOTIDE SEQUENCE</scope>
    <source>
        <strain evidence="1">AVDCRST_MAG95</strain>
    </source>
</reference>
<organism evidence="1">
    <name type="scientific">uncultured Adhaeribacter sp</name>
    <dbReference type="NCBI Taxonomy" id="448109"/>
    <lineage>
        <taxon>Bacteria</taxon>
        <taxon>Pseudomonadati</taxon>
        <taxon>Bacteroidota</taxon>
        <taxon>Cytophagia</taxon>
        <taxon>Cytophagales</taxon>
        <taxon>Hymenobacteraceae</taxon>
        <taxon>Adhaeribacter</taxon>
        <taxon>environmental samples</taxon>
    </lineage>
</organism>